<proteinExistence type="predicted"/>
<reference evidence="2 3" key="1">
    <citation type="submission" date="2020-04" db="EMBL/GenBank/DDBJ databases">
        <title>Azohydromonas sp. isolated from soil.</title>
        <authorList>
            <person name="Dahal R.H."/>
        </authorList>
    </citation>
    <scope>NUCLEOTIDE SEQUENCE [LARGE SCALE GENOMIC DNA]</scope>
    <source>
        <strain evidence="2 3">G-1-1-14</strain>
    </source>
</reference>
<name>A0A848FH49_9BURK</name>
<dbReference type="Proteomes" id="UP000574067">
    <property type="component" value="Unassembled WGS sequence"/>
</dbReference>
<evidence type="ECO:0000313" key="2">
    <source>
        <dbReference type="EMBL" id="NML17171.1"/>
    </source>
</evidence>
<sequence>MAQGAGMRKGGCNIAVFIDGTWNQAERGKLTNVHKLFARVRENTIEGREQLKIYLPGVGRKPRADIVGSKDADYEVHLARILNHEMPPGTMDWERGLWGGGLGKGTTERIKAAYHFICSNFVKKRRDRVYLFGFSRGAFAARSIAGFIDHVGLLLAEHLKYIHLAYRMYETSEDARQSSLRKFLYELTGREAAGMDGEFSIPIHFLGVWDTVASLGLPSRQNWFSAPYTEYRQVEVPPAVMCARHALALHELRGTFEPLLWKPGRHRDLKQVWFPGAHADVGGGYPAQESSYSNMVLRWMAEEACDKGLEIDLGGLEKTVSSTAHGIHHEVRGPFIGSFPVPRIWLEDAVDTRDAQAVLSTCHFHASAVEYLERIDKAMYKFRHPFVNSALRKIDALALRRFMQLRLSGQGIVGVDEKPESSSFPGNGRQTACDPWWESVSHEECKKFFNVLSNFLQNQGVPSEAECEAFARAMALHYIFRGDSAFIGAMDRIYNQVPCYDGESPSSAIYRQADAWLPRGQAVVRGLNRCVKLLQSCPTDIARVGASRFQMGVELLVQNLTHSAITRGVELSSGPRGPLRIKRGKA</sequence>
<evidence type="ECO:0000313" key="3">
    <source>
        <dbReference type="Proteomes" id="UP000574067"/>
    </source>
</evidence>
<dbReference type="EMBL" id="JABBFW010000015">
    <property type="protein sequence ID" value="NML17171.1"/>
    <property type="molecule type" value="Genomic_DNA"/>
</dbReference>
<dbReference type="InterPro" id="IPR018712">
    <property type="entry name" value="Tle1-like_cat"/>
</dbReference>
<feature type="domain" description="T6SS Phospholipase effector Tle1-like catalytic" evidence="1">
    <location>
        <begin position="13"/>
        <end position="303"/>
    </location>
</feature>
<accession>A0A848FH49</accession>
<dbReference type="RefSeq" id="WP_169162073.1">
    <property type="nucleotide sequence ID" value="NZ_JABBFW010000015.1"/>
</dbReference>
<dbReference type="AlphaFoldDB" id="A0A848FH49"/>
<dbReference type="PANTHER" id="PTHR33840:SF1">
    <property type="entry name" value="TLE1 PHOSPHOLIPASE DOMAIN-CONTAINING PROTEIN"/>
    <property type="match status" value="1"/>
</dbReference>
<keyword evidence="3" id="KW-1185">Reference proteome</keyword>
<evidence type="ECO:0000259" key="1">
    <source>
        <dbReference type="Pfam" id="PF09994"/>
    </source>
</evidence>
<dbReference type="Pfam" id="PF09994">
    <property type="entry name" value="T6SS_Tle1-like_cat"/>
    <property type="match status" value="1"/>
</dbReference>
<gene>
    <name evidence="2" type="ORF">HHL10_19545</name>
</gene>
<protein>
    <submittedName>
        <fullName evidence="2">DUF2235 domain-containing protein</fullName>
    </submittedName>
</protein>
<dbReference type="PANTHER" id="PTHR33840">
    <property type="match status" value="1"/>
</dbReference>
<organism evidence="2 3">
    <name type="scientific">Azohydromonas caseinilytica</name>
    <dbReference type="NCBI Taxonomy" id="2728836"/>
    <lineage>
        <taxon>Bacteria</taxon>
        <taxon>Pseudomonadati</taxon>
        <taxon>Pseudomonadota</taxon>
        <taxon>Betaproteobacteria</taxon>
        <taxon>Burkholderiales</taxon>
        <taxon>Sphaerotilaceae</taxon>
        <taxon>Azohydromonas</taxon>
    </lineage>
</organism>
<comment type="caution">
    <text evidence="2">The sequence shown here is derived from an EMBL/GenBank/DDBJ whole genome shotgun (WGS) entry which is preliminary data.</text>
</comment>